<dbReference type="CDD" id="cd00082">
    <property type="entry name" value="HisKA"/>
    <property type="match status" value="1"/>
</dbReference>
<protein>
    <recommendedName>
        <fullName evidence="3">histidine kinase</fullName>
        <ecNumber evidence="3">2.7.13.3</ecNumber>
    </recommendedName>
</protein>
<dbReference type="PROSITE" id="PS50885">
    <property type="entry name" value="HAMP"/>
    <property type="match status" value="1"/>
</dbReference>
<dbReference type="Pfam" id="PF00512">
    <property type="entry name" value="HisKA"/>
    <property type="match status" value="1"/>
</dbReference>
<keyword evidence="7" id="KW-0902">Two-component regulatory system</keyword>
<evidence type="ECO:0000256" key="3">
    <source>
        <dbReference type="ARBA" id="ARBA00012438"/>
    </source>
</evidence>
<keyword evidence="8" id="KW-0812">Transmembrane</keyword>
<dbReference type="GO" id="GO:0000155">
    <property type="term" value="F:phosphorelay sensor kinase activity"/>
    <property type="evidence" value="ECO:0007669"/>
    <property type="project" value="InterPro"/>
</dbReference>
<evidence type="ECO:0000256" key="7">
    <source>
        <dbReference type="ARBA" id="ARBA00023012"/>
    </source>
</evidence>
<dbReference type="PROSITE" id="PS50109">
    <property type="entry name" value="HIS_KIN"/>
    <property type="match status" value="1"/>
</dbReference>
<feature type="transmembrane region" description="Helical" evidence="8">
    <location>
        <begin position="53"/>
        <end position="76"/>
    </location>
</feature>
<dbReference type="SUPFAM" id="SSF47384">
    <property type="entry name" value="Homodimeric domain of signal transducing histidine kinase"/>
    <property type="match status" value="1"/>
</dbReference>
<keyword evidence="12" id="KW-1185">Reference proteome</keyword>
<dbReference type="GO" id="GO:0016020">
    <property type="term" value="C:membrane"/>
    <property type="evidence" value="ECO:0007669"/>
    <property type="project" value="UniProtKB-SubCell"/>
</dbReference>
<reference evidence="11 12" key="1">
    <citation type="submission" date="2018-11" db="EMBL/GenBank/DDBJ databases">
        <title>Mesobaculum littorinae gen. nov., sp. nov., isolated from Littorina scabra that represents a novel genus of the order Rhodobacteraceae.</title>
        <authorList>
            <person name="Li F."/>
        </authorList>
    </citation>
    <scope>NUCLEOTIDE SEQUENCE [LARGE SCALE GENOMIC DNA]</scope>
    <source>
        <strain evidence="11 12">M0103</strain>
    </source>
</reference>
<keyword evidence="6 11" id="KW-0418">Kinase</keyword>
<comment type="caution">
    <text evidence="11">The sequence shown here is derived from an EMBL/GenBank/DDBJ whole genome shotgun (WGS) entry which is preliminary data.</text>
</comment>
<dbReference type="InterPro" id="IPR005467">
    <property type="entry name" value="His_kinase_dom"/>
</dbReference>
<keyword evidence="4" id="KW-0597">Phosphoprotein</keyword>
<dbReference type="InterPro" id="IPR036890">
    <property type="entry name" value="HATPase_C_sf"/>
</dbReference>
<evidence type="ECO:0000256" key="4">
    <source>
        <dbReference type="ARBA" id="ARBA00022553"/>
    </source>
</evidence>
<evidence type="ECO:0000259" key="10">
    <source>
        <dbReference type="PROSITE" id="PS50885"/>
    </source>
</evidence>
<gene>
    <name evidence="11" type="ORF">EKE94_01120</name>
</gene>
<dbReference type="EMBL" id="RQXX01000001">
    <property type="protein sequence ID" value="RVV99327.1"/>
    <property type="molecule type" value="Genomic_DNA"/>
</dbReference>
<feature type="domain" description="HAMP" evidence="10">
    <location>
        <begin position="73"/>
        <end position="125"/>
    </location>
</feature>
<dbReference type="InterPro" id="IPR003661">
    <property type="entry name" value="HisK_dim/P_dom"/>
</dbReference>
<proteinExistence type="predicted"/>
<name>A0A438AL70_9RHOB</name>
<dbReference type="OrthoDB" id="9813151at2"/>
<evidence type="ECO:0000313" key="11">
    <source>
        <dbReference type="EMBL" id="RVV99327.1"/>
    </source>
</evidence>
<keyword evidence="5" id="KW-0808">Transferase</keyword>
<evidence type="ECO:0000256" key="2">
    <source>
        <dbReference type="ARBA" id="ARBA00004370"/>
    </source>
</evidence>
<dbReference type="PANTHER" id="PTHR43711:SF26">
    <property type="entry name" value="SENSOR HISTIDINE KINASE RCSC"/>
    <property type="match status" value="1"/>
</dbReference>
<keyword evidence="8" id="KW-0472">Membrane</keyword>
<dbReference type="Proteomes" id="UP000285908">
    <property type="component" value="Unassembled WGS sequence"/>
</dbReference>
<feature type="domain" description="Histidine kinase" evidence="9">
    <location>
        <begin position="147"/>
        <end position="374"/>
    </location>
</feature>
<evidence type="ECO:0000256" key="8">
    <source>
        <dbReference type="SAM" id="Phobius"/>
    </source>
</evidence>
<sequence>MKIYEFLARRNWPRSYSGKIMLVSFLGVHIPMLGAVTYVLMNDGTPFKEQIGVLAAMLVATLLGTAGTMFVMHALLAPMQAATRAADGYLRDRRTPRLPVRYTDEAGVLMASVQEAITRLDTALATTEMQRAQLETDHRAKFKMLAGMRHDFRTPLTHILGFAELMKAETLGPLGGEAYRKYAATIGRSGQELLQTLQSVLDLSDAETRHQISEDSETIDLVDYAQRAISLEHLNAERRGVQVELAGPKVLTAHTVPGVARNLLSALVEAGVARTPQGGSVILGLAQGGAGPEFWATSLGGTLALEDVPPEMEGFFDDLQSGTGATSGTAETSTPMTLRLSLIDTLARAIGARLTMDQAPGQGFRLRVELAPASATPASDTCGRATAGIAAE</sequence>
<dbReference type="AlphaFoldDB" id="A0A438AL70"/>
<dbReference type="EC" id="2.7.13.3" evidence="3"/>
<accession>A0A438AL70</accession>
<dbReference type="Gene3D" id="1.10.287.130">
    <property type="match status" value="1"/>
</dbReference>
<dbReference type="Gene3D" id="3.30.565.10">
    <property type="entry name" value="Histidine kinase-like ATPase, C-terminal domain"/>
    <property type="match status" value="1"/>
</dbReference>
<evidence type="ECO:0000256" key="6">
    <source>
        <dbReference type="ARBA" id="ARBA00022777"/>
    </source>
</evidence>
<dbReference type="SMART" id="SM00388">
    <property type="entry name" value="HisKA"/>
    <property type="match status" value="1"/>
</dbReference>
<evidence type="ECO:0000313" key="12">
    <source>
        <dbReference type="Proteomes" id="UP000285908"/>
    </source>
</evidence>
<dbReference type="PANTHER" id="PTHR43711">
    <property type="entry name" value="TWO-COMPONENT HISTIDINE KINASE"/>
    <property type="match status" value="1"/>
</dbReference>
<dbReference type="SUPFAM" id="SSF55874">
    <property type="entry name" value="ATPase domain of HSP90 chaperone/DNA topoisomerase II/histidine kinase"/>
    <property type="match status" value="1"/>
</dbReference>
<evidence type="ECO:0000256" key="1">
    <source>
        <dbReference type="ARBA" id="ARBA00000085"/>
    </source>
</evidence>
<dbReference type="InterPro" id="IPR003660">
    <property type="entry name" value="HAMP_dom"/>
</dbReference>
<evidence type="ECO:0000256" key="5">
    <source>
        <dbReference type="ARBA" id="ARBA00022679"/>
    </source>
</evidence>
<comment type="catalytic activity">
    <reaction evidence="1">
        <text>ATP + protein L-histidine = ADP + protein N-phospho-L-histidine.</text>
        <dbReference type="EC" id="2.7.13.3"/>
    </reaction>
</comment>
<comment type="subcellular location">
    <subcellularLocation>
        <location evidence="2">Membrane</location>
    </subcellularLocation>
</comment>
<dbReference type="InterPro" id="IPR050736">
    <property type="entry name" value="Sensor_HK_Regulatory"/>
</dbReference>
<evidence type="ECO:0000259" key="9">
    <source>
        <dbReference type="PROSITE" id="PS50109"/>
    </source>
</evidence>
<keyword evidence="8" id="KW-1133">Transmembrane helix</keyword>
<dbReference type="InterPro" id="IPR036097">
    <property type="entry name" value="HisK_dim/P_sf"/>
</dbReference>
<organism evidence="11 12">
    <name type="scientific">Mesobaculum littorinae</name>
    <dbReference type="NCBI Taxonomy" id="2486419"/>
    <lineage>
        <taxon>Bacteria</taxon>
        <taxon>Pseudomonadati</taxon>
        <taxon>Pseudomonadota</taxon>
        <taxon>Alphaproteobacteria</taxon>
        <taxon>Rhodobacterales</taxon>
        <taxon>Roseobacteraceae</taxon>
        <taxon>Mesobaculum</taxon>
    </lineage>
</organism>
<dbReference type="RefSeq" id="WP_127904769.1">
    <property type="nucleotide sequence ID" value="NZ_RQXX01000001.1"/>
</dbReference>
<feature type="transmembrane region" description="Helical" evidence="8">
    <location>
        <begin position="20"/>
        <end position="41"/>
    </location>
</feature>